<feature type="region of interest" description="Disordered" evidence="1">
    <location>
        <begin position="96"/>
        <end position="127"/>
    </location>
</feature>
<proteinExistence type="predicted"/>
<accession>D8TXC3</accession>
<feature type="region of interest" description="Disordered" evidence="1">
    <location>
        <begin position="1"/>
        <end position="43"/>
    </location>
</feature>
<keyword evidence="3" id="KW-1185">Reference proteome</keyword>
<dbReference type="Proteomes" id="UP000001058">
    <property type="component" value="Unassembled WGS sequence"/>
</dbReference>
<organism evidence="3">
    <name type="scientific">Volvox carteri f. nagariensis</name>
    <dbReference type="NCBI Taxonomy" id="3068"/>
    <lineage>
        <taxon>Eukaryota</taxon>
        <taxon>Viridiplantae</taxon>
        <taxon>Chlorophyta</taxon>
        <taxon>core chlorophytes</taxon>
        <taxon>Chlorophyceae</taxon>
        <taxon>CS clade</taxon>
        <taxon>Chlamydomonadales</taxon>
        <taxon>Volvocaceae</taxon>
        <taxon>Volvox</taxon>
    </lineage>
</organism>
<gene>
    <name evidence="2" type="ORF">VOLCADRAFT_91539</name>
</gene>
<dbReference type="KEGG" id="vcn:VOLCADRAFT_91539"/>
<dbReference type="InParanoid" id="D8TXC3"/>
<sequence length="127" mass="13782">MHPTPTTQHSRSPLLPSPIGATAEPPTPQATSSPAKERENMAVPLFSVRARAVSEEVKKDLNADPDLPPRQAVDTLSIAASPKSPDNCCPEKLRHASLGKDSRDTDIKSRHAAKALRRAVPRRTRHS</sequence>
<protein>
    <submittedName>
        <fullName evidence="2">Uncharacterized protein</fullName>
    </submittedName>
</protein>
<feature type="compositionally biased region" description="Basic residues" evidence="1">
    <location>
        <begin position="110"/>
        <end position="127"/>
    </location>
</feature>
<evidence type="ECO:0000313" key="3">
    <source>
        <dbReference type="Proteomes" id="UP000001058"/>
    </source>
</evidence>
<dbReference type="GeneID" id="9615248"/>
<evidence type="ECO:0000256" key="1">
    <source>
        <dbReference type="SAM" id="MobiDB-lite"/>
    </source>
</evidence>
<name>D8TXC3_VOLCA</name>
<feature type="compositionally biased region" description="Polar residues" evidence="1">
    <location>
        <begin position="1"/>
        <end position="11"/>
    </location>
</feature>
<feature type="compositionally biased region" description="Basic and acidic residues" evidence="1">
    <location>
        <begin position="96"/>
        <end position="109"/>
    </location>
</feature>
<dbReference type="RefSeq" id="XP_002950992.1">
    <property type="nucleotide sequence ID" value="XM_002950946.1"/>
</dbReference>
<evidence type="ECO:0000313" key="2">
    <source>
        <dbReference type="EMBL" id="EFJ47886.1"/>
    </source>
</evidence>
<dbReference type="AlphaFoldDB" id="D8TXC3"/>
<dbReference type="EMBL" id="GL378342">
    <property type="protein sequence ID" value="EFJ47886.1"/>
    <property type="molecule type" value="Genomic_DNA"/>
</dbReference>
<reference evidence="2 3" key="1">
    <citation type="journal article" date="2010" name="Science">
        <title>Genomic analysis of organismal complexity in the multicellular green alga Volvox carteri.</title>
        <authorList>
            <person name="Prochnik S.E."/>
            <person name="Umen J."/>
            <person name="Nedelcu A.M."/>
            <person name="Hallmann A."/>
            <person name="Miller S.M."/>
            <person name="Nishii I."/>
            <person name="Ferris P."/>
            <person name="Kuo A."/>
            <person name="Mitros T."/>
            <person name="Fritz-Laylin L.K."/>
            <person name="Hellsten U."/>
            <person name="Chapman J."/>
            <person name="Simakov O."/>
            <person name="Rensing S.A."/>
            <person name="Terry A."/>
            <person name="Pangilinan J."/>
            <person name="Kapitonov V."/>
            <person name="Jurka J."/>
            <person name="Salamov A."/>
            <person name="Shapiro H."/>
            <person name="Schmutz J."/>
            <person name="Grimwood J."/>
            <person name="Lindquist E."/>
            <person name="Lucas S."/>
            <person name="Grigoriev I.V."/>
            <person name="Schmitt R."/>
            <person name="Kirk D."/>
            <person name="Rokhsar D.S."/>
        </authorList>
    </citation>
    <scope>NUCLEOTIDE SEQUENCE [LARGE SCALE GENOMIC DNA]</scope>
    <source>
        <strain evidence="3">f. Nagariensis / Eve</strain>
    </source>
</reference>